<sequence>MPTRPQKVYYFGTCLIDLCYPQAGMAGIELIQREGIEVIFPQQQSCCGQPAYNAGFPEETRKVARQQLKAFPHDYPIVVPSGSCGGMLKHHYPRLFANEPEAAEAQRFASRVIELTEFLVTVLDIKLEDRGQPIKVTWHSSCSALREMGVIEYSKSLIRQLQNVELIELQRERECCGFGGTFSVKQPDISSAMVSDKVSDIAQTGAARVLSGDCGCLMNIGGALEYRNIAIPAQHLAEFIWERTHG</sequence>
<dbReference type="PANTHER" id="PTHR30296">
    <property type="entry name" value="UNCHARACTERIZED PROTEIN YKGE"/>
    <property type="match status" value="1"/>
</dbReference>
<comment type="caution">
    <text evidence="2">The sequence shown here is derived from an EMBL/GenBank/DDBJ whole genome shotgun (WGS) entry which is preliminary data.</text>
</comment>
<evidence type="ECO:0000259" key="1">
    <source>
        <dbReference type="Pfam" id="PF02754"/>
    </source>
</evidence>
<reference evidence="2 3" key="1">
    <citation type="journal article" date="2014" name="ISME J.">
        <title>Candidatus Competibacter-lineage genomes retrieved from metagenomes reveal functional metabolic diversity.</title>
        <authorList>
            <person name="McIlroy S.J."/>
            <person name="Albertsen M."/>
            <person name="Andresen E.K."/>
            <person name="Saunders A.M."/>
            <person name="Kristiansen R."/>
            <person name="Stokholm-Bjerregaard M."/>
            <person name="Nielsen K.L."/>
            <person name="Nielsen P.H."/>
        </authorList>
    </citation>
    <scope>NUCLEOTIDE SEQUENCE [LARGE SCALE GENOMIC DNA]</scope>
    <source>
        <strain evidence="2 3">Run_B_J11</strain>
    </source>
</reference>
<dbReference type="Proteomes" id="UP000019184">
    <property type="component" value="Unassembled WGS sequence"/>
</dbReference>
<evidence type="ECO:0000313" key="2">
    <source>
        <dbReference type="EMBL" id="CDH43313.1"/>
    </source>
</evidence>
<dbReference type="PANTHER" id="PTHR30296:SF0">
    <property type="entry name" value="LACTATE UTILIZATION PROTEIN A"/>
    <property type="match status" value="1"/>
</dbReference>
<feature type="domain" description="Cysteine-rich" evidence="1">
    <location>
        <begin position="8"/>
        <end position="89"/>
    </location>
</feature>
<dbReference type="Pfam" id="PF02754">
    <property type="entry name" value="CCG"/>
    <property type="match status" value="2"/>
</dbReference>
<keyword evidence="3" id="KW-1185">Reference proteome</keyword>
<dbReference type="OrthoDB" id="9770306at2"/>
<dbReference type="AlphaFoldDB" id="A0A7U7J2C3"/>
<dbReference type="GO" id="GO:0005829">
    <property type="term" value="C:cytosol"/>
    <property type="evidence" value="ECO:0007669"/>
    <property type="project" value="TreeGrafter"/>
</dbReference>
<dbReference type="RefSeq" id="WP_034430365.1">
    <property type="nucleotide sequence ID" value="NZ_CBTK010000020.1"/>
</dbReference>
<evidence type="ECO:0000313" key="3">
    <source>
        <dbReference type="Proteomes" id="UP000019184"/>
    </source>
</evidence>
<organism evidence="2 3">
    <name type="scientific">Candidatus Contendobacter odensis Run_B_J11</name>
    <dbReference type="NCBI Taxonomy" id="1400861"/>
    <lineage>
        <taxon>Bacteria</taxon>
        <taxon>Pseudomonadati</taxon>
        <taxon>Pseudomonadota</taxon>
        <taxon>Gammaproteobacteria</taxon>
        <taxon>Candidatus Competibacteraceae</taxon>
        <taxon>Candidatus Contendibacter</taxon>
    </lineage>
</organism>
<name>A0A7U7J2C3_9GAMM</name>
<proteinExistence type="predicted"/>
<feature type="domain" description="Cysteine-rich" evidence="1">
    <location>
        <begin position="136"/>
        <end position="220"/>
    </location>
</feature>
<dbReference type="GO" id="GO:0016491">
    <property type="term" value="F:oxidoreductase activity"/>
    <property type="evidence" value="ECO:0007669"/>
    <property type="project" value="UniProtKB-ARBA"/>
</dbReference>
<protein>
    <submittedName>
        <fullName evidence="2">Lactate utilisation protein A (LutA)</fullName>
    </submittedName>
</protein>
<dbReference type="EMBL" id="CBTK010000020">
    <property type="protein sequence ID" value="CDH43313.1"/>
    <property type="molecule type" value="Genomic_DNA"/>
</dbReference>
<gene>
    <name evidence="2" type="ORF">BN874_1160010</name>
</gene>
<dbReference type="InterPro" id="IPR004017">
    <property type="entry name" value="Cys_rich_dom"/>
</dbReference>
<accession>A0A7U7J2C3</accession>